<evidence type="ECO:0000256" key="1">
    <source>
        <dbReference type="SAM" id="MobiDB-lite"/>
    </source>
</evidence>
<reference evidence="2 3" key="1">
    <citation type="submission" date="2019-05" db="EMBL/GenBank/DDBJ databases">
        <title>Another draft genome of Portunus trituberculatus and its Hox gene families provides insights of decapod evolution.</title>
        <authorList>
            <person name="Jeong J.-H."/>
            <person name="Song I."/>
            <person name="Kim S."/>
            <person name="Choi T."/>
            <person name="Kim D."/>
            <person name="Ryu S."/>
            <person name="Kim W."/>
        </authorList>
    </citation>
    <scope>NUCLEOTIDE SEQUENCE [LARGE SCALE GENOMIC DNA]</scope>
    <source>
        <tissue evidence="2">Muscle</tissue>
    </source>
</reference>
<evidence type="ECO:0000313" key="3">
    <source>
        <dbReference type="Proteomes" id="UP000324222"/>
    </source>
</evidence>
<dbReference type="EMBL" id="VSRR010000790">
    <property type="protein sequence ID" value="MPC19665.1"/>
    <property type="molecule type" value="Genomic_DNA"/>
</dbReference>
<name>A0A5B7DF45_PORTR</name>
<comment type="caution">
    <text evidence="2">The sequence shown here is derived from an EMBL/GenBank/DDBJ whole genome shotgun (WGS) entry which is preliminary data.</text>
</comment>
<proteinExistence type="predicted"/>
<dbReference type="Proteomes" id="UP000324222">
    <property type="component" value="Unassembled WGS sequence"/>
</dbReference>
<protein>
    <submittedName>
        <fullName evidence="2">Uncharacterized protein</fullName>
    </submittedName>
</protein>
<feature type="region of interest" description="Disordered" evidence="1">
    <location>
        <begin position="1"/>
        <end position="28"/>
    </location>
</feature>
<feature type="compositionally biased region" description="Basic and acidic residues" evidence="1">
    <location>
        <begin position="14"/>
        <end position="28"/>
    </location>
</feature>
<feature type="compositionally biased region" description="Polar residues" evidence="1">
    <location>
        <begin position="1"/>
        <end position="11"/>
    </location>
</feature>
<gene>
    <name evidence="2" type="ORF">E2C01_012590</name>
</gene>
<evidence type="ECO:0000313" key="2">
    <source>
        <dbReference type="EMBL" id="MPC19665.1"/>
    </source>
</evidence>
<organism evidence="2 3">
    <name type="scientific">Portunus trituberculatus</name>
    <name type="common">Swimming crab</name>
    <name type="synonym">Neptunus trituberculatus</name>
    <dbReference type="NCBI Taxonomy" id="210409"/>
    <lineage>
        <taxon>Eukaryota</taxon>
        <taxon>Metazoa</taxon>
        <taxon>Ecdysozoa</taxon>
        <taxon>Arthropoda</taxon>
        <taxon>Crustacea</taxon>
        <taxon>Multicrustacea</taxon>
        <taxon>Malacostraca</taxon>
        <taxon>Eumalacostraca</taxon>
        <taxon>Eucarida</taxon>
        <taxon>Decapoda</taxon>
        <taxon>Pleocyemata</taxon>
        <taxon>Brachyura</taxon>
        <taxon>Eubrachyura</taxon>
        <taxon>Portunoidea</taxon>
        <taxon>Portunidae</taxon>
        <taxon>Portuninae</taxon>
        <taxon>Portunus</taxon>
    </lineage>
</organism>
<keyword evidence="3" id="KW-1185">Reference proteome</keyword>
<sequence length="61" mass="6989">MPVSNTSQVIQDANGEKRMDGKDNEGAHMHKKYLYVGKTWRNITKMGVIMKTRQHRGTKVS</sequence>
<accession>A0A5B7DF45</accession>
<dbReference type="AlphaFoldDB" id="A0A5B7DF45"/>